<keyword evidence="1" id="KW-0479">Metal-binding</keyword>
<keyword evidence="8" id="KW-1185">Reference proteome</keyword>
<evidence type="ECO:0000256" key="2">
    <source>
        <dbReference type="ARBA" id="ARBA00022771"/>
    </source>
</evidence>
<evidence type="ECO:0000313" key="7">
    <source>
        <dbReference type="EMBL" id="KAF9148848.1"/>
    </source>
</evidence>
<evidence type="ECO:0000313" key="8">
    <source>
        <dbReference type="Proteomes" id="UP000748756"/>
    </source>
</evidence>
<evidence type="ECO:0000256" key="3">
    <source>
        <dbReference type="ARBA" id="ARBA00022833"/>
    </source>
</evidence>
<dbReference type="GO" id="GO:0008270">
    <property type="term" value="F:zinc ion binding"/>
    <property type="evidence" value="ECO:0007669"/>
    <property type="project" value="UniProtKB-KW"/>
</dbReference>
<feature type="region of interest" description="Disordered" evidence="5">
    <location>
        <begin position="374"/>
        <end position="397"/>
    </location>
</feature>
<dbReference type="GO" id="GO:0000978">
    <property type="term" value="F:RNA polymerase II cis-regulatory region sequence-specific DNA binding"/>
    <property type="evidence" value="ECO:0007669"/>
    <property type="project" value="TreeGrafter"/>
</dbReference>
<dbReference type="Gene3D" id="3.30.160.60">
    <property type="entry name" value="Classic Zinc Finger"/>
    <property type="match status" value="2"/>
</dbReference>
<feature type="compositionally biased region" description="Polar residues" evidence="5">
    <location>
        <begin position="339"/>
        <end position="360"/>
    </location>
</feature>
<organism evidence="7 8">
    <name type="scientific">Linnemannia schmuckeri</name>
    <dbReference type="NCBI Taxonomy" id="64567"/>
    <lineage>
        <taxon>Eukaryota</taxon>
        <taxon>Fungi</taxon>
        <taxon>Fungi incertae sedis</taxon>
        <taxon>Mucoromycota</taxon>
        <taxon>Mortierellomycotina</taxon>
        <taxon>Mortierellomycetes</taxon>
        <taxon>Mortierellales</taxon>
        <taxon>Mortierellaceae</taxon>
        <taxon>Linnemannia</taxon>
    </lineage>
</organism>
<dbReference type="InterPro" id="IPR013087">
    <property type="entry name" value="Znf_C2H2_type"/>
</dbReference>
<dbReference type="Proteomes" id="UP000748756">
    <property type="component" value="Unassembled WGS sequence"/>
</dbReference>
<reference evidence="7" key="1">
    <citation type="journal article" date="2020" name="Fungal Divers.">
        <title>Resolving the Mortierellaceae phylogeny through synthesis of multi-gene phylogenetics and phylogenomics.</title>
        <authorList>
            <person name="Vandepol N."/>
            <person name="Liber J."/>
            <person name="Desiro A."/>
            <person name="Na H."/>
            <person name="Kennedy M."/>
            <person name="Barry K."/>
            <person name="Grigoriev I.V."/>
            <person name="Miller A.N."/>
            <person name="O'Donnell K."/>
            <person name="Stajich J.E."/>
            <person name="Bonito G."/>
        </authorList>
    </citation>
    <scope>NUCLEOTIDE SEQUENCE</scope>
    <source>
        <strain evidence="7">NRRL 6426</strain>
    </source>
</reference>
<dbReference type="PANTHER" id="PTHR23235">
    <property type="entry name" value="KRUEPPEL-LIKE TRANSCRIPTION FACTOR"/>
    <property type="match status" value="1"/>
</dbReference>
<dbReference type="InterPro" id="IPR036236">
    <property type="entry name" value="Znf_C2H2_sf"/>
</dbReference>
<comment type="caution">
    <text evidence="7">The sequence shown here is derived from an EMBL/GenBank/DDBJ whole genome shotgun (WGS) entry which is preliminary data.</text>
</comment>
<gene>
    <name evidence="7" type="ORF">BG015_009400</name>
</gene>
<evidence type="ECO:0000259" key="6">
    <source>
        <dbReference type="PROSITE" id="PS50157"/>
    </source>
</evidence>
<dbReference type="PROSITE" id="PS00028">
    <property type="entry name" value="ZINC_FINGER_C2H2_1"/>
    <property type="match status" value="2"/>
</dbReference>
<evidence type="ECO:0000256" key="1">
    <source>
        <dbReference type="ARBA" id="ARBA00022723"/>
    </source>
</evidence>
<accession>A0A9P5V9U7</accession>
<feature type="region of interest" description="Disordered" evidence="5">
    <location>
        <begin position="304"/>
        <end position="360"/>
    </location>
</feature>
<evidence type="ECO:0000256" key="5">
    <source>
        <dbReference type="SAM" id="MobiDB-lite"/>
    </source>
</evidence>
<feature type="domain" description="C2H2-type" evidence="6">
    <location>
        <begin position="432"/>
        <end position="460"/>
    </location>
</feature>
<dbReference type="EMBL" id="JAAAUQ010000605">
    <property type="protein sequence ID" value="KAF9148848.1"/>
    <property type="molecule type" value="Genomic_DNA"/>
</dbReference>
<proteinExistence type="predicted"/>
<dbReference type="PROSITE" id="PS50157">
    <property type="entry name" value="ZINC_FINGER_C2H2_2"/>
    <property type="match status" value="2"/>
</dbReference>
<feature type="compositionally biased region" description="Low complexity" evidence="5">
    <location>
        <begin position="383"/>
        <end position="393"/>
    </location>
</feature>
<dbReference type="GO" id="GO:0000981">
    <property type="term" value="F:DNA-binding transcription factor activity, RNA polymerase II-specific"/>
    <property type="evidence" value="ECO:0007669"/>
    <property type="project" value="TreeGrafter"/>
</dbReference>
<feature type="domain" description="C2H2-type" evidence="6">
    <location>
        <begin position="404"/>
        <end position="433"/>
    </location>
</feature>
<protein>
    <recommendedName>
        <fullName evidence="6">C2H2-type domain-containing protein</fullName>
    </recommendedName>
</protein>
<keyword evidence="2 4" id="KW-0863">Zinc-finger</keyword>
<dbReference type="PANTHER" id="PTHR23235:SF120">
    <property type="entry name" value="KRUPPEL-LIKE FACTOR 15"/>
    <property type="match status" value="1"/>
</dbReference>
<name>A0A9P5V9U7_9FUNG</name>
<dbReference type="SUPFAM" id="SSF57667">
    <property type="entry name" value="beta-beta-alpha zinc fingers"/>
    <property type="match status" value="2"/>
</dbReference>
<keyword evidence="3" id="KW-0862">Zinc</keyword>
<sequence length="516" mass="57589">MRQVYPRIQGATDADVLCIKGVRSTFTTFTSKGATPSNASHGELLDDISIKTFSSPSTAFIRDFVSITGPSSTGDHFGNHNQTFLMTFGNLACTRSPENSSKWLGYLQGTPEQLVLQADDQRFKHHDRHDPKTMHLAYLNHTIEYYLNRSDSIYALNRSVETLDVLVSFLHPEVHKDFLESIPESVVLVRCDIPFYNPLNRERKEIIEQVVVEYFRSPWTMRWDRRIRSAQVQNPHFWYLSLANEPEKSDESFFDGYISNDHETQLHQVITAPLAAALTPTSAASPPGSGASMEIDIQPIVSPDESGYTASVQPPAPVLPSGSFSLPGTSYRPLEAESVSRTQPQLSVTTHQSMSASDSSLKTINLDEDESLSAATQTHGDNDSSNDNSNTSDQSLVSNNVKPYPCPFLGCFKSFTKKGNQKTHTAKHFEKYPCHSCQSVFCQKTDRARHDEVVHQGKRRKCDYCQQMFTRSSAVKQHPCRFANGRPPAFRSVTILVANANDNNANNVNANNVSNN</sequence>
<dbReference type="SMART" id="SM00355">
    <property type="entry name" value="ZnF_C2H2"/>
    <property type="match status" value="2"/>
</dbReference>
<evidence type="ECO:0000256" key="4">
    <source>
        <dbReference type="PROSITE-ProRule" id="PRU00042"/>
    </source>
</evidence>
<dbReference type="AlphaFoldDB" id="A0A9P5V9U7"/>
<dbReference type="OrthoDB" id="2421049at2759"/>